<gene>
    <name evidence="2" type="ORF">HHI36_021986</name>
</gene>
<organism evidence="2 3">
    <name type="scientific">Cryptolaemus montrouzieri</name>
    <dbReference type="NCBI Taxonomy" id="559131"/>
    <lineage>
        <taxon>Eukaryota</taxon>
        <taxon>Metazoa</taxon>
        <taxon>Ecdysozoa</taxon>
        <taxon>Arthropoda</taxon>
        <taxon>Hexapoda</taxon>
        <taxon>Insecta</taxon>
        <taxon>Pterygota</taxon>
        <taxon>Neoptera</taxon>
        <taxon>Endopterygota</taxon>
        <taxon>Coleoptera</taxon>
        <taxon>Polyphaga</taxon>
        <taxon>Cucujiformia</taxon>
        <taxon>Coccinelloidea</taxon>
        <taxon>Coccinellidae</taxon>
        <taxon>Scymninae</taxon>
        <taxon>Scymnini</taxon>
        <taxon>Cryptolaemus</taxon>
    </lineage>
</organism>
<evidence type="ECO:0000256" key="1">
    <source>
        <dbReference type="SAM" id="Phobius"/>
    </source>
</evidence>
<comment type="caution">
    <text evidence="2">The sequence shown here is derived from an EMBL/GenBank/DDBJ whole genome shotgun (WGS) entry which is preliminary data.</text>
</comment>
<dbReference type="AlphaFoldDB" id="A0ABD2MZS3"/>
<name>A0ABD2MZS3_9CUCU</name>
<accession>A0ABD2MZS3</accession>
<reference evidence="2 3" key="1">
    <citation type="journal article" date="2021" name="BMC Biol.">
        <title>Horizontally acquired antibacterial genes associated with adaptive radiation of ladybird beetles.</title>
        <authorList>
            <person name="Li H.S."/>
            <person name="Tang X.F."/>
            <person name="Huang Y.H."/>
            <person name="Xu Z.Y."/>
            <person name="Chen M.L."/>
            <person name="Du X.Y."/>
            <person name="Qiu B.Y."/>
            <person name="Chen P.T."/>
            <person name="Zhang W."/>
            <person name="Slipinski A."/>
            <person name="Escalona H.E."/>
            <person name="Waterhouse R.M."/>
            <person name="Zwick A."/>
            <person name="Pang H."/>
        </authorList>
    </citation>
    <scope>NUCLEOTIDE SEQUENCE [LARGE SCALE GENOMIC DNA]</scope>
    <source>
        <strain evidence="2">SYSU2018</strain>
    </source>
</reference>
<keyword evidence="1" id="KW-0472">Membrane</keyword>
<dbReference type="Proteomes" id="UP001516400">
    <property type="component" value="Unassembled WGS sequence"/>
</dbReference>
<sequence length="112" mass="13034">MDFKVVILDQIRENYKPLLLLLSGTALYFIISKYYKMRSCSCTSSSKNVTKELPSIEDIQRFIEELPLDTSQLENTQEGLKELLGELSEISDDEEWRELVASLQRFYEESAE</sequence>
<protein>
    <submittedName>
        <fullName evidence="2">Uncharacterized protein</fullName>
    </submittedName>
</protein>
<keyword evidence="1" id="KW-0812">Transmembrane</keyword>
<evidence type="ECO:0000313" key="2">
    <source>
        <dbReference type="EMBL" id="KAL3271504.1"/>
    </source>
</evidence>
<dbReference type="EMBL" id="JABFTP020000042">
    <property type="protein sequence ID" value="KAL3271504.1"/>
    <property type="molecule type" value="Genomic_DNA"/>
</dbReference>
<keyword evidence="1" id="KW-1133">Transmembrane helix</keyword>
<feature type="transmembrane region" description="Helical" evidence="1">
    <location>
        <begin position="15"/>
        <end position="31"/>
    </location>
</feature>
<keyword evidence="3" id="KW-1185">Reference proteome</keyword>
<proteinExistence type="predicted"/>
<evidence type="ECO:0000313" key="3">
    <source>
        <dbReference type="Proteomes" id="UP001516400"/>
    </source>
</evidence>